<dbReference type="Proteomes" id="UP001432027">
    <property type="component" value="Unassembled WGS sequence"/>
</dbReference>
<comment type="caution">
    <text evidence="3">The sequence shown here is derived from an EMBL/GenBank/DDBJ whole genome shotgun (WGS) entry which is preliminary data.</text>
</comment>
<reference evidence="3" key="1">
    <citation type="submission" date="2023-10" db="EMBL/GenBank/DDBJ databases">
        <title>Genome assembly of Pristionchus species.</title>
        <authorList>
            <person name="Yoshida K."/>
            <person name="Sommer R.J."/>
        </authorList>
    </citation>
    <scope>NUCLEOTIDE SEQUENCE</scope>
    <source>
        <strain evidence="3">RS0144</strain>
    </source>
</reference>
<feature type="region of interest" description="Disordered" evidence="1">
    <location>
        <begin position="26"/>
        <end position="53"/>
    </location>
</feature>
<feature type="non-terminal residue" evidence="3">
    <location>
        <position position="1"/>
    </location>
</feature>
<evidence type="ECO:0000313" key="3">
    <source>
        <dbReference type="EMBL" id="GMS95493.1"/>
    </source>
</evidence>
<gene>
    <name evidence="3" type="ORF">PENTCL1PPCAC_17668</name>
</gene>
<proteinExistence type="predicted"/>
<evidence type="ECO:0000256" key="2">
    <source>
        <dbReference type="SAM" id="Phobius"/>
    </source>
</evidence>
<name>A0AAV5TMN7_9BILA</name>
<feature type="transmembrane region" description="Helical" evidence="2">
    <location>
        <begin position="258"/>
        <end position="279"/>
    </location>
</feature>
<dbReference type="AlphaFoldDB" id="A0AAV5TMN7"/>
<keyword evidence="2" id="KW-0812">Transmembrane</keyword>
<protein>
    <recommendedName>
        <fullName evidence="5">G protein-coupled receptor</fullName>
    </recommendedName>
</protein>
<evidence type="ECO:0000313" key="4">
    <source>
        <dbReference type="Proteomes" id="UP001432027"/>
    </source>
</evidence>
<evidence type="ECO:0000256" key="1">
    <source>
        <dbReference type="SAM" id="MobiDB-lite"/>
    </source>
</evidence>
<organism evidence="3 4">
    <name type="scientific">Pristionchus entomophagus</name>
    <dbReference type="NCBI Taxonomy" id="358040"/>
    <lineage>
        <taxon>Eukaryota</taxon>
        <taxon>Metazoa</taxon>
        <taxon>Ecdysozoa</taxon>
        <taxon>Nematoda</taxon>
        <taxon>Chromadorea</taxon>
        <taxon>Rhabditida</taxon>
        <taxon>Rhabditina</taxon>
        <taxon>Diplogasteromorpha</taxon>
        <taxon>Diplogasteroidea</taxon>
        <taxon>Neodiplogasteridae</taxon>
        <taxon>Pristionchus</taxon>
    </lineage>
</organism>
<feature type="non-terminal residue" evidence="3">
    <location>
        <position position="290"/>
    </location>
</feature>
<evidence type="ECO:0008006" key="5">
    <source>
        <dbReference type="Google" id="ProtNLM"/>
    </source>
</evidence>
<keyword evidence="2" id="KW-1133">Transmembrane helix</keyword>
<sequence length="290" mass="32232">KSIFEYPMPSATLRRRWVLWGQMPSSSLSSSSVPGNYGKGRGQTPSSVSSPWLSSSLQQQQSPLFVFKMCHISDEAAAYASIVSVVGRFAAMNHLLFGGGYFLLGAGNAARTRSPSSCCSSWFIHTIIVLLSATVAVATVFYSFEMENIPVFMYRIMPFIGCLFLLLSLAMGFLISCCGNEGKESESTEKFLVDAKSRFFQYISFFIAPVTIIVYTRGLDGAMFLLKFLQTVRYWNRYTIEDLAINTPMPPYSLDIEFFFTLSLLLSALILHPSVRNVLCCTAKTEKAKA</sequence>
<feature type="transmembrane region" description="Helical" evidence="2">
    <location>
        <begin position="156"/>
        <end position="178"/>
    </location>
</feature>
<dbReference type="EMBL" id="BTSX01000004">
    <property type="protein sequence ID" value="GMS95493.1"/>
    <property type="molecule type" value="Genomic_DNA"/>
</dbReference>
<keyword evidence="4" id="KW-1185">Reference proteome</keyword>
<keyword evidence="2" id="KW-0472">Membrane</keyword>
<feature type="transmembrane region" description="Helical" evidence="2">
    <location>
        <begin position="199"/>
        <end position="218"/>
    </location>
</feature>
<feature type="transmembrane region" description="Helical" evidence="2">
    <location>
        <begin position="91"/>
        <end position="110"/>
    </location>
</feature>
<feature type="transmembrane region" description="Helical" evidence="2">
    <location>
        <begin position="122"/>
        <end position="144"/>
    </location>
</feature>
<accession>A0AAV5TMN7</accession>